<dbReference type="EC" id="3.6.4.-" evidence="8"/>
<gene>
    <name evidence="8" type="primary">mutS2</name>
    <name evidence="8" type="synonym">rqcU</name>
    <name evidence="11" type="ORF">SAMN02745114_01455</name>
</gene>
<keyword evidence="5 8" id="KW-0067">ATP-binding</keyword>
<evidence type="ECO:0000259" key="10">
    <source>
        <dbReference type="PROSITE" id="PS50828"/>
    </source>
</evidence>
<dbReference type="NCBIfam" id="TIGR01069">
    <property type="entry name" value="mutS2"/>
    <property type="match status" value="1"/>
</dbReference>
<dbReference type="OrthoDB" id="9808166at2"/>
<dbReference type="GO" id="GO:0045910">
    <property type="term" value="P:negative regulation of DNA recombination"/>
    <property type="evidence" value="ECO:0007669"/>
    <property type="project" value="InterPro"/>
</dbReference>
<dbReference type="GO" id="GO:0005524">
    <property type="term" value="F:ATP binding"/>
    <property type="evidence" value="ECO:0007669"/>
    <property type="project" value="UniProtKB-UniRule"/>
</dbReference>
<dbReference type="GO" id="GO:0016887">
    <property type="term" value="F:ATP hydrolysis activity"/>
    <property type="evidence" value="ECO:0007669"/>
    <property type="project" value="InterPro"/>
</dbReference>
<feature type="coiled-coil region" evidence="9">
    <location>
        <begin position="512"/>
        <end position="596"/>
    </location>
</feature>
<feature type="domain" description="Smr" evidence="10">
    <location>
        <begin position="715"/>
        <end position="790"/>
    </location>
</feature>
<evidence type="ECO:0000256" key="4">
    <source>
        <dbReference type="ARBA" id="ARBA00022801"/>
    </source>
</evidence>
<dbReference type="CDD" id="cd03280">
    <property type="entry name" value="ABC_MutS2"/>
    <property type="match status" value="1"/>
</dbReference>
<dbReference type="GO" id="GO:0072344">
    <property type="term" value="P:rescue of stalled ribosome"/>
    <property type="evidence" value="ECO:0007669"/>
    <property type="project" value="UniProtKB-UniRule"/>
</dbReference>
<keyword evidence="12" id="KW-1185">Reference proteome</keyword>
<evidence type="ECO:0000256" key="3">
    <source>
        <dbReference type="ARBA" id="ARBA00022741"/>
    </source>
</evidence>
<dbReference type="GO" id="GO:0140664">
    <property type="term" value="F:ATP-dependent DNA damage sensor activity"/>
    <property type="evidence" value="ECO:0007669"/>
    <property type="project" value="InterPro"/>
</dbReference>
<evidence type="ECO:0000313" key="11">
    <source>
        <dbReference type="EMBL" id="SJZ73373.1"/>
    </source>
</evidence>
<dbReference type="InterPro" id="IPR036187">
    <property type="entry name" value="DNA_mismatch_repair_MutS_sf"/>
</dbReference>
<keyword evidence="2 8" id="KW-0699">rRNA-binding</keyword>
<dbReference type="GO" id="GO:0004519">
    <property type="term" value="F:endonuclease activity"/>
    <property type="evidence" value="ECO:0007669"/>
    <property type="project" value="UniProtKB-UniRule"/>
</dbReference>
<dbReference type="HAMAP" id="MF_00092">
    <property type="entry name" value="MutS2"/>
    <property type="match status" value="1"/>
</dbReference>
<dbReference type="InterPro" id="IPR027417">
    <property type="entry name" value="P-loop_NTPase"/>
</dbReference>
<dbReference type="GO" id="GO:0030983">
    <property type="term" value="F:mismatched DNA binding"/>
    <property type="evidence" value="ECO:0007669"/>
    <property type="project" value="InterPro"/>
</dbReference>
<dbReference type="EC" id="3.1.-.-" evidence="8"/>
<dbReference type="EMBL" id="FUWW01000018">
    <property type="protein sequence ID" value="SJZ73373.1"/>
    <property type="molecule type" value="Genomic_DNA"/>
</dbReference>
<protein>
    <recommendedName>
        <fullName evidence="8">Endonuclease MutS2</fullName>
        <ecNumber evidence="8">3.1.-.-</ecNumber>
    </recommendedName>
    <alternativeName>
        <fullName evidence="8">Ribosome-associated protein quality control-upstream factor</fullName>
        <shortName evidence="8">RQC-upstream factor</shortName>
        <shortName evidence="8">RqcU</shortName>
        <ecNumber evidence="8">3.6.4.-</ecNumber>
    </alternativeName>
</protein>
<organism evidence="11 12">
    <name type="scientific">Eubacterium coprostanoligenes</name>
    <dbReference type="NCBI Taxonomy" id="290054"/>
    <lineage>
        <taxon>Bacteria</taxon>
        <taxon>Bacillati</taxon>
        <taxon>Bacillota</taxon>
        <taxon>Clostridia</taxon>
        <taxon>Eubacteriales</taxon>
        <taxon>Eubacteriaceae</taxon>
        <taxon>Eubacterium</taxon>
    </lineage>
</organism>
<dbReference type="SMART" id="SM00463">
    <property type="entry name" value="SMR"/>
    <property type="match status" value="1"/>
</dbReference>
<dbReference type="Gene3D" id="3.30.1370.110">
    <property type="match status" value="1"/>
</dbReference>
<dbReference type="PIRSF" id="PIRSF005814">
    <property type="entry name" value="MutS_YshD"/>
    <property type="match status" value="1"/>
</dbReference>
<dbReference type="RefSeq" id="WP_078768915.1">
    <property type="nucleotide sequence ID" value="NZ_FUWW01000018.1"/>
</dbReference>
<reference evidence="11 12" key="1">
    <citation type="submission" date="2017-02" db="EMBL/GenBank/DDBJ databases">
        <authorList>
            <person name="Peterson S.W."/>
        </authorList>
    </citation>
    <scope>NUCLEOTIDE SEQUENCE [LARGE SCALE GENOMIC DNA]</scope>
    <source>
        <strain evidence="11 12">ATCC 51222</strain>
    </source>
</reference>
<keyword evidence="4 8" id="KW-0378">Hydrolase</keyword>
<dbReference type="Pfam" id="PF01713">
    <property type="entry name" value="Smr"/>
    <property type="match status" value="1"/>
</dbReference>
<evidence type="ECO:0000256" key="2">
    <source>
        <dbReference type="ARBA" id="ARBA00022730"/>
    </source>
</evidence>
<accession>A0A1T4N258</accession>
<dbReference type="PANTHER" id="PTHR48466">
    <property type="entry name" value="OS10G0509000 PROTEIN-RELATED"/>
    <property type="match status" value="1"/>
</dbReference>
<dbReference type="InterPro" id="IPR046893">
    <property type="entry name" value="MSSS"/>
</dbReference>
<dbReference type="InterPro" id="IPR005747">
    <property type="entry name" value="MutS2"/>
</dbReference>
<comment type="similarity">
    <text evidence="8">Belongs to the DNA mismatch repair MutS family. MutS2 subfamily.</text>
</comment>
<dbReference type="SUPFAM" id="SSF48334">
    <property type="entry name" value="DNA repair protein MutS, domain III"/>
    <property type="match status" value="1"/>
</dbReference>
<comment type="function">
    <text evidence="8">Endonuclease that is involved in the suppression of homologous recombination and thus may have a key role in the control of bacterial genetic diversity.</text>
</comment>
<dbReference type="Pfam" id="PF20297">
    <property type="entry name" value="MSSS"/>
    <property type="match status" value="1"/>
</dbReference>
<dbReference type="GO" id="GO:0006298">
    <property type="term" value="P:mismatch repair"/>
    <property type="evidence" value="ECO:0007669"/>
    <property type="project" value="InterPro"/>
</dbReference>
<dbReference type="AlphaFoldDB" id="A0A1T4N258"/>
<dbReference type="GO" id="GO:0019843">
    <property type="term" value="F:rRNA binding"/>
    <property type="evidence" value="ECO:0007669"/>
    <property type="project" value="UniProtKB-UniRule"/>
</dbReference>
<dbReference type="SMART" id="SM00533">
    <property type="entry name" value="MUTSd"/>
    <property type="match status" value="1"/>
</dbReference>
<dbReference type="PROSITE" id="PS50828">
    <property type="entry name" value="SMR"/>
    <property type="match status" value="1"/>
</dbReference>
<comment type="function">
    <text evidence="8">Acts as a ribosome collision sensor, splitting the ribosome into its 2 subunits. Detects stalled/collided 70S ribosomes which it binds and splits by an ATP-hydrolysis driven conformational change. Acts upstream of the ribosome quality control system (RQC), a ribosome-associated complex that mediates the extraction of incompletely synthesized nascent chains from stalled ribosomes and their subsequent degradation. Probably generates substrates for RQC.</text>
</comment>
<proteinExistence type="inferred from homology"/>
<keyword evidence="6 8" id="KW-0694">RNA-binding</keyword>
<evidence type="ECO:0000313" key="12">
    <source>
        <dbReference type="Proteomes" id="UP000190657"/>
    </source>
</evidence>
<sequence>MEKNYETLELDKVLEMLKNETSCDDAAEMALNIKPTSDFIAVCNMINQTEDAFSLLARFGAPSFSGLYNVNGALARASAGGELNTRELLNIASTLRSIRILYEWHGHCSGVRTTLDSLFESITVNKYLEDRIFTCIIGEDEISDKASEALYDIRRKIRAKSSSIREKLDAMIHSPHYTKYLQEAIVTQRDGRFVVPVKSECRGNVQGLVHDTSSSGSTVFIEPISVVEANNDIKVLKGKEREEINRILFELSVEAGNFGESIKHSYEAAVDLNLIFAKAHLANKMKAVKPIINTDGIIDLKQARHPLIDKNKVVPIDISLGEKYDTLVITGPNTGGKTVSIKTVGLLTLMTMCGLLIPAYQSSRISVFDKILVDIGDEQSIQQNLSTFSSHITNVANILKVADESSLVLIDELGAGTDPIEGAALAVAIIEKLRQKGAKILSTTHYAELKAYALDTDGVVNGCCEFDVKTLSPTYRLLIGVPGRSNAFAISLHIGIDEDVIDRAKEIVGSDNRDFEAVLDKLEATRHELEIEKKAAEKATEQARKMASKAQSEKDKIETLKARELEKAKKEAEKLINQAKRQSSDFLLELEKMKKEKSPENATELAKKTRRAIKNQMGEMDDLINPQELADNWDDDYKLPRPVVVGDAVIIRGIGEGEVIEVKNNNVTVKSGLFKTRVKMSDLMLIEKKKKKPTKPQRNLYRTSSRADADVKTELDLRGQTAEEAIGNLGIFIDKCVLNGITEVRIIHGKGTGVLRSVVTEELRHHPNIDEFRLGKYGEGEDGVTIAKLK</sequence>
<dbReference type="SUPFAM" id="SSF160443">
    <property type="entry name" value="SMR domain-like"/>
    <property type="match status" value="1"/>
</dbReference>
<dbReference type="SMART" id="SM00534">
    <property type="entry name" value="MUTSac"/>
    <property type="match status" value="1"/>
</dbReference>
<comment type="subunit">
    <text evidence="8">Homodimer. Binds to stalled ribosomes, contacting rRNA.</text>
</comment>
<keyword evidence="3 8" id="KW-0547">Nucleotide-binding</keyword>
<dbReference type="InterPro" id="IPR000432">
    <property type="entry name" value="DNA_mismatch_repair_MutS_C"/>
</dbReference>
<keyword evidence="8" id="KW-0255">Endonuclease</keyword>
<dbReference type="STRING" id="290054.SAMN02745114_01455"/>
<feature type="binding site" evidence="8">
    <location>
        <begin position="331"/>
        <end position="338"/>
    </location>
    <ligand>
        <name>ATP</name>
        <dbReference type="ChEBI" id="CHEBI:30616"/>
    </ligand>
</feature>
<evidence type="ECO:0000256" key="8">
    <source>
        <dbReference type="HAMAP-Rule" id="MF_00092"/>
    </source>
</evidence>
<evidence type="ECO:0000256" key="7">
    <source>
        <dbReference type="ARBA" id="ARBA00023125"/>
    </source>
</evidence>
<dbReference type="InterPro" id="IPR045076">
    <property type="entry name" value="MutS"/>
</dbReference>
<dbReference type="Pfam" id="PF00488">
    <property type="entry name" value="MutS_V"/>
    <property type="match status" value="1"/>
</dbReference>
<dbReference type="PANTHER" id="PTHR48466:SF2">
    <property type="entry name" value="OS10G0509000 PROTEIN"/>
    <property type="match status" value="1"/>
</dbReference>
<dbReference type="InterPro" id="IPR036063">
    <property type="entry name" value="Smr_dom_sf"/>
</dbReference>
<keyword evidence="1 8" id="KW-0540">Nuclease</keyword>
<evidence type="ECO:0000256" key="6">
    <source>
        <dbReference type="ARBA" id="ARBA00022884"/>
    </source>
</evidence>
<evidence type="ECO:0000256" key="1">
    <source>
        <dbReference type="ARBA" id="ARBA00022722"/>
    </source>
</evidence>
<name>A0A1T4N258_9FIRM</name>
<dbReference type="PROSITE" id="PS00486">
    <property type="entry name" value="DNA_MISMATCH_REPAIR_2"/>
    <property type="match status" value="1"/>
</dbReference>
<dbReference type="FunFam" id="3.40.50.300:FF:000830">
    <property type="entry name" value="Endonuclease MutS2"/>
    <property type="match status" value="1"/>
</dbReference>
<dbReference type="InterPro" id="IPR002625">
    <property type="entry name" value="Smr_dom"/>
</dbReference>
<dbReference type="SUPFAM" id="SSF52540">
    <property type="entry name" value="P-loop containing nucleoside triphosphate hydrolases"/>
    <property type="match status" value="1"/>
</dbReference>
<dbReference type="GO" id="GO:0043023">
    <property type="term" value="F:ribosomal large subunit binding"/>
    <property type="evidence" value="ECO:0007669"/>
    <property type="project" value="UniProtKB-UniRule"/>
</dbReference>
<evidence type="ECO:0000256" key="9">
    <source>
        <dbReference type="SAM" id="Coils"/>
    </source>
</evidence>
<evidence type="ECO:0000256" key="5">
    <source>
        <dbReference type="ARBA" id="ARBA00022840"/>
    </source>
</evidence>
<keyword evidence="7 8" id="KW-0238">DNA-binding</keyword>
<dbReference type="InterPro" id="IPR007696">
    <property type="entry name" value="DNA_mismatch_repair_MutS_core"/>
</dbReference>
<keyword evidence="9" id="KW-0175">Coiled coil</keyword>
<dbReference type="Gene3D" id="3.40.50.300">
    <property type="entry name" value="P-loop containing nucleotide triphosphate hydrolases"/>
    <property type="match status" value="1"/>
</dbReference>
<dbReference type="Proteomes" id="UP000190657">
    <property type="component" value="Unassembled WGS sequence"/>
</dbReference>